<dbReference type="InterPro" id="IPR013785">
    <property type="entry name" value="Aldolase_TIM"/>
</dbReference>
<dbReference type="Pfam" id="PF00682">
    <property type="entry name" value="HMGL-like"/>
    <property type="match status" value="1"/>
</dbReference>
<accession>A0A7V1LK55</accession>
<keyword evidence="6" id="KW-0100">Branched-chain amino acid biosynthesis</keyword>
<dbReference type="InterPro" id="IPR002034">
    <property type="entry name" value="AIPM/Hcit_synth_CS"/>
</dbReference>
<evidence type="ECO:0000256" key="2">
    <source>
        <dbReference type="ARBA" id="ARBA00006154"/>
    </source>
</evidence>
<dbReference type="PROSITE" id="PS50991">
    <property type="entry name" value="PYR_CT"/>
    <property type="match status" value="1"/>
</dbReference>
<comment type="pathway">
    <text evidence="1">Amino-acid biosynthesis; L-isoleucine biosynthesis; 2-oxobutanoate from pyruvate: step 1/3.</text>
</comment>
<evidence type="ECO:0000256" key="6">
    <source>
        <dbReference type="ARBA" id="ARBA00023304"/>
    </source>
</evidence>
<dbReference type="SMART" id="SM00917">
    <property type="entry name" value="LeuA_dimer"/>
    <property type="match status" value="1"/>
</dbReference>
<evidence type="ECO:0000256" key="5">
    <source>
        <dbReference type="ARBA" id="ARBA00022679"/>
    </source>
</evidence>
<dbReference type="Pfam" id="PF08502">
    <property type="entry name" value="LeuA_dimer"/>
    <property type="match status" value="1"/>
</dbReference>
<organism evidence="11">
    <name type="scientific">Caldithrix abyssi</name>
    <dbReference type="NCBI Taxonomy" id="187145"/>
    <lineage>
        <taxon>Bacteria</taxon>
        <taxon>Pseudomonadati</taxon>
        <taxon>Calditrichota</taxon>
        <taxon>Calditrichia</taxon>
        <taxon>Calditrichales</taxon>
        <taxon>Calditrichaceae</taxon>
        <taxon>Caldithrix</taxon>
    </lineage>
</organism>
<dbReference type="PANTHER" id="PTHR43538:SF1">
    <property type="entry name" value="(R)-CITRAMALATE SYNTHASE"/>
    <property type="match status" value="1"/>
</dbReference>
<evidence type="ECO:0000313" key="11">
    <source>
        <dbReference type="EMBL" id="HED09489.1"/>
    </source>
</evidence>
<evidence type="ECO:0000256" key="3">
    <source>
        <dbReference type="ARBA" id="ARBA00022605"/>
    </source>
</evidence>
<dbReference type="SUPFAM" id="SSF110921">
    <property type="entry name" value="2-isopropylmalate synthase LeuA, allosteric (dimerisation) domain"/>
    <property type="match status" value="1"/>
</dbReference>
<feature type="domain" description="Pyruvate carboxyltransferase" evidence="10">
    <location>
        <begin position="5"/>
        <end position="270"/>
    </location>
</feature>
<name>A0A7V1LK55_CALAY</name>
<dbReference type="GO" id="GO:0009098">
    <property type="term" value="P:L-leucine biosynthetic process"/>
    <property type="evidence" value="ECO:0007669"/>
    <property type="project" value="InterPro"/>
</dbReference>
<evidence type="ECO:0000259" key="10">
    <source>
        <dbReference type="PROSITE" id="PS50991"/>
    </source>
</evidence>
<dbReference type="GO" id="GO:0009097">
    <property type="term" value="P:isoleucine biosynthetic process"/>
    <property type="evidence" value="ECO:0007669"/>
    <property type="project" value="UniProtKB-UniRule"/>
</dbReference>
<comment type="caution">
    <text evidence="11">The sequence shown here is derived from an EMBL/GenBank/DDBJ whole genome shotgun (WGS) entry which is preliminary data.</text>
</comment>
<dbReference type="Gene3D" id="3.20.20.70">
    <property type="entry name" value="Aldolase class I"/>
    <property type="match status" value="1"/>
</dbReference>
<comment type="similarity">
    <text evidence="2 9">Belongs to the alpha-IPM synthase/homocitrate synthase family.</text>
</comment>
<evidence type="ECO:0000256" key="7">
    <source>
        <dbReference type="ARBA" id="ARBA00048263"/>
    </source>
</evidence>
<dbReference type="NCBIfam" id="TIGR00977">
    <property type="entry name" value="citramal_synth"/>
    <property type="match status" value="1"/>
</dbReference>
<dbReference type="Proteomes" id="UP000886005">
    <property type="component" value="Unassembled WGS sequence"/>
</dbReference>
<evidence type="ECO:0000256" key="1">
    <source>
        <dbReference type="ARBA" id="ARBA00004743"/>
    </source>
</evidence>
<keyword evidence="3" id="KW-0028">Amino-acid biosynthesis</keyword>
<evidence type="ECO:0000256" key="9">
    <source>
        <dbReference type="RuleBase" id="RU003523"/>
    </source>
</evidence>
<dbReference type="GO" id="GO:0043714">
    <property type="term" value="F:(R)-citramalate synthase activity"/>
    <property type="evidence" value="ECO:0007669"/>
    <property type="project" value="UniProtKB-UniRule"/>
</dbReference>
<dbReference type="UniPathway" id="UPA00047">
    <property type="reaction ID" value="UER00066"/>
</dbReference>
<dbReference type="InterPro" id="IPR013709">
    <property type="entry name" value="2-isopropylmalate_synth_dimer"/>
</dbReference>
<dbReference type="EC" id="2.3.3.21" evidence="8"/>
<dbReference type="SUPFAM" id="SSF51569">
    <property type="entry name" value="Aldolase"/>
    <property type="match status" value="1"/>
</dbReference>
<dbReference type="PANTHER" id="PTHR43538">
    <property type="entry name" value="ALPHA-IPM SYNTHASE/HOMOCITRATE SYNTHASE"/>
    <property type="match status" value="1"/>
</dbReference>
<dbReference type="InterPro" id="IPR000891">
    <property type="entry name" value="PYR_CT"/>
</dbReference>
<evidence type="ECO:0000256" key="8">
    <source>
        <dbReference type="NCBIfam" id="TIGR00977"/>
    </source>
</evidence>
<dbReference type="InterPro" id="IPR005675">
    <property type="entry name" value="Citramal_synthase"/>
</dbReference>
<evidence type="ECO:0000256" key="4">
    <source>
        <dbReference type="ARBA" id="ARBA00022624"/>
    </source>
</evidence>
<reference evidence="11" key="1">
    <citation type="journal article" date="2020" name="mSystems">
        <title>Genome- and Community-Level Interaction Insights into Carbon Utilization and Element Cycling Functions of Hydrothermarchaeota in Hydrothermal Sediment.</title>
        <authorList>
            <person name="Zhou Z."/>
            <person name="Liu Y."/>
            <person name="Xu W."/>
            <person name="Pan J."/>
            <person name="Luo Z.H."/>
            <person name="Li M."/>
        </authorList>
    </citation>
    <scope>NUCLEOTIDE SEQUENCE [LARGE SCALE GENOMIC DNA]</scope>
    <source>
        <strain evidence="11">HyVt-456</strain>
    </source>
</reference>
<dbReference type="InterPro" id="IPR036230">
    <property type="entry name" value="LeuA_allosteric_dom_sf"/>
</dbReference>
<sequence length="532" mass="59018">MAEKTELFDTTLRDGTQGEGVSLSIQDKLRITERLDDFGMDIIEGGWPGSNPRDEAFFREVRALKLKTAQICAFGSTARHPQKVAEDNNLNLLLRAETPVISLFGKTWRFHSRGTLGLSDAENEKLIYESVRFLRQEGRRVIFDAEHFFDGYKDDAQFALRMLRAAQEGGADTLVLCDTNGGSLTDEVSRITAGVRERIEGPLGIHAHNDGDLATANTLAAVQAGATHVQGTINGLGERCGNANLCTVIPNLVLKMKRETRNRLDLSQLTHLSHFVDEIANLTPHTRSAYVGKSAFTHKGGIHVSSVLKDPRMYEHIPPEQVGNSRHVRVSDLSGQSNIRYKAGELGLKIENKDFSKNFVKQIKELEHEGFQFDGAEGTLELLMRSDLEGYQPFFTITYAKVNVLIDDTGADYAEAVLKVRVGNETEHTACDGNGPVSALDNALRKAITRFFPEIASIRLMDYKVRVLSNRDGTGARVRVLVETGDGEHSWSTVGVSHNIINASLQALSDSLNYKIRRTAREERAMDFEYLA</sequence>
<dbReference type="EMBL" id="DRLD01000065">
    <property type="protein sequence ID" value="HED09489.1"/>
    <property type="molecule type" value="Genomic_DNA"/>
</dbReference>
<keyword evidence="4" id="KW-0412">Isoleucine biosynthesis</keyword>
<dbReference type="CDD" id="cd07941">
    <property type="entry name" value="DRE_TIM_LeuA3"/>
    <property type="match status" value="1"/>
</dbReference>
<gene>
    <name evidence="11" type="ORF">ENJ10_02275</name>
</gene>
<dbReference type="PROSITE" id="PS00815">
    <property type="entry name" value="AIPM_HOMOCIT_SYNTH_1"/>
    <property type="match status" value="1"/>
</dbReference>
<dbReference type="Gene3D" id="1.10.238.260">
    <property type="match status" value="1"/>
</dbReference>
<proteinExistence type="inferred from homology"/>
<dbReference type="Pfam" id="PF22617">
    <property type="entry name" value="HCS_D2"/>
    <property type="match status" value="1"/>
</dbReference>
<dbReference type="AlphaFoldDB" id="A0A7V1LK55"/>
<dbReference type="Gene3D" id="3.30.160.270">
    <property type="match status" value="1"/>
</dbReference>
<keyword evidence="5 9" id="KW-0808">Transferase</keyword>
<dbReference type="InterPro" id="IPR054691">
    <property type="entry name" value="LeuA/HCS_post-cat"/>
</dbReference>
<dbReference type="GO" id="GO:0003852">
    <property type="term" value="F:2-isopropylmalate synthase activity"/>
    <property type="evidence" value="ECO:0007669"/>
    <property type="project" value="InterPro"/>
</dbReference>
<protein>
    <recommendedName>
        <fullName evidence="8">Citramalate synthase</fullName>
        <ecNumber evidence="8">2.3.3.21</ecNumber>
    </recommendedName>
</protein>
<comment type="catalytic activity">
    <reaction evidence="7">
        <text>pyruvate + acetyl-CoA + H2O = (3R)-citramalate + CoA + H(+)</text>
        <dbReference type="Rhea" id="RHEA:19045"/>
        <dbReference type="ChEBI" id="CHEBI:15361"/>
        <dbReference type="ChEBI" id="CHEBI:15377"/>
        <dbReference type="ChEBI" id="CHEBI:15378"/>
        <dbReference type="ChEBI" id="CHEBI:30934"/>
        <dbReference type="ChEBI" id="CHEBI:57287"/>
        <dbReference type="ChEBI" id="CHEBI:57288"/>
        <dbReference type="EC" id="2.3.3.21"/>
    </reaction>
</comment>